<dbReference type="EMBL" id="JABBJJ010000117">
    <property type="protein sequence ID" value="NMO17983.1"/>
    <property type="molecule type" value="Genomic_DNA"/>
</dbReference>
<organism evidence="2 3">
    <name type="scientific">Pyxidicoccus fallax</name>
    <dbReference type="NCBI Taxonomy" id="394095"/>
    <lineage>
        <taxon>Bacteria</taxon>
        <taxon>Pseudomonadati</taxon>
        <taxon>Myxococcota</taxon>
        <taxon>Myxococcia</taxon>
        <taxon>Myxococcales</taxon>
        <taxon>Cystobacterineae</taxon>
        <taxon>Myxococcaceae</taxon>
        <taxon>Pyxidicoccus</taxon>
    </lineage>
</organism>
<dbReference type="AlphaFoldDB" id="A0A848LJU7"/>
<evidence type="ECO:0000313" key="2">
    <source>
        <dbReference type="EMBL" id="NMO17983.1"/>
    </source>
</evidence>
<gene>
    <name evidence="2" type="ORF">HG543_24450</name>
</gene>
<sequence>MIEQLVAPRLPATPASPGRPVWVSLPAPEAPLFQGHGVLVTSEHVVARGKRLLLADVTRVESVRHSPRMAPVLATLALAVSVGLPLLSALSVSSSAAIEGRYEAALGVTALVIFASIARLVLAEDSYQVLAHTKAGAWRVHTGRESRDSTELATLLDEAATRARGRH</sequence>
<accession>A0A848LJU7</accession>
<comment type="caution">
    <text evidence="2">The sequence shown here is derived from an EMBL/GenBank/DDBJ whole genome shotgun (WGS) entry which is preliminary data.</text>
</comment>
<dbReference type="InterPro" id="IPR045629">
    <property type="entry name" value="DUF6232"/>
</dbReference>
<evidence type="ECO:0000313" key="3">
    <source>
        <dbReference type="Proteomes" id="UP000518300"/>
    </source>
</evidence>
<feature type="transmembrane region" description="Helical" evidence="1">
    <location>
        <begin position="72"/>
        <end position="92"/>
    </location>
</feature>
<evidence type="ECO:0000256" key="1">
    <source>
        <dbReference type="SAM" id="Phobius"/>
    </source>
</evidence>
<keyword evidence="1" id="KW-1133">Transmembrane helix</keyword>
<keyword evidence="3" id="KW-1185">Reference proteome</keyword>
<reference evidence="2 3" key="1">
    <citation type="submission" date="2020-04" db="EMBL/GenBank/DDBJ databases">
        <title>Draft genome of Pyxidicoccus fallax type strain.</title>
        <authorList>
            <person name="Whitworth D.E."/>
        </authorList>
    </citation>
    <scope>NUCLEOTIDE SEQUENCE [LARGE SCALE GENOMIC DNA]</scope>
    <source>
        <strain evidence="2 3">DSM 14698</strain>
    </source>
</reference>
<proteinExistence type="predicted"/>
<feature type="transmembrane region" description="Helical" evidence="1">
    <location>
        <begin position="104"/>
        <end position="122"/>
    </location>
</feature>
<name>A0A848LJU7_9BACT</name>
<keyword evidence="1" id="KW-0812">Transmembrane</keyword>
<dbReference type="Proteomes" id="UP000518300">
    <property type="component" value="Unassembled WGS sequence"/>
</dbReference>
<dbReference type="Pfam" id="PF19744">
    <property type="entry name" value="DUF6232"/>
    <property type="match status" value="1"/>
</dbReference>
<protein>
    <submittedName>
        <fullName evidence="2">Uncharacterized protein</fullName>
    </submittedName>
</protein>
<keyword evidence="1" id="KW-0472">Membrane</keyword>
<dbReference type="RefSeq" id="WP_169347258.1">
    <property type="nucleotide sequence ID" value="NZ_JABBJJ010000117.1"/>
</dbReference>